<dbReference type="Proteomes" id="UP000628775">
    <property type="component" value="Unassembled WGS sequence"/>
</dbReference>
<dbReference type="GO" id="GO:0003677">
    <property type="term" value="F:DNA binding"/>
    <property type="evidence" value="ECO:0007669"/>
    <property type="project" value="InterPro"/>
</dbReference>
<evidence type="ECO:0000259" key="1">
    <source>
        <dbReference type="Pfam" id="PF01797"/>
    </source>
</evidence>
<dbReference type="Pfam" id="PF01797">
    <property type="entry name" value="Y1_Tnp"/>
    <property type="match status" value="1"/>
</dbReference>
<evidence type="ECO:0000313" key="3">
    <source>
        <dbReference type="Proteomes" id="UP000628775"/>
    </source>
</evidence>
<accession>A0A8J3E155</accession>
<feature type="domain" description="Transposase IS200-like" evidence="1">
    <location>
        <begin position="1"/>
        <end position="71"/>
    </location>
</feature>
<dbReference type="SUPFAM" id="SSF143422">
    <property type="entry name" value="Transposase IS200-like"/>
    <property type="match status" value="1"/>
</dbReference>
<proteinExistence type="predicted"/>
<name>A0A8J3E155_9BACL</name>
<dbReference type="EMBL" id="BMIR01000035">
    <property type="protein sequence ID" value="GGE56348.1"/>
    <property type="molecule type" value="Genomic_DNA"/>
</dbReference>
<dbReference type="GO" id="GO:0006313">
    <property type="term" value="P:DNA transposition"/>
    <property type="evidence" value="ECO:0007669"/>
    <property type="project" value="InterPro"/>
</dbReference>
<dbReference type="AlphaFoldDB" id="A0A8J3E155"/>
<sequence>MPNHVDMLGSSPPKLSVSRFMGYLKGKSALIVFDQRANLKYKFENRQFFVQGTMGVRSVSMNEAVNRKYIYKKACIALDKFSVKEYEAPFKGGSNTRTF</sequence>
<dbReference type="InterPro" id="IPR036515">
    <property type="entry name" value="Transposase_17_sf"/>
</dbReference>
<reference evidence="2" key="1">
    <citation type="journal article" date="2014" name="Int. J. Syst. Evol. Microbiol.">
        <title>Complete genome sequence of Corynebacterium casei LMG S-19264T (=DSM 44701T), isolated from a smear-ripened cheese.</title>
        <authorList>
            <consortium name="US DOE Joint Genome Institute (JGI-PGF)"/>
            <person name="Walter F."/>
            <person name="Albersmeier A."/>
            <person name="Kalinowski J."/>
            <person name="Ruckert C."/>
        </authorList>
    </citation>
    <scope>NUCLEOTIDE SEQUENCE</scope>
    <source>
        <strain evidence="2">CGMCC 1.15371</strain>
    </source>
</reference>
<dbReference type="InterPro" id="IPR002686">
    <property type="entry name" value="Transposase_17"/>
</dbReference>
<reference evidence="2" key="2">
    <citation type="submission" date="2020-09" db="EMBL/GenBank/DDBJ databases">
        <authorList>
            <person name="Sun Q."/>
            <person name="Zhou Y."/>
        </authorList>
    </citation>
    <scope>NUCLEOTIDE SEQUENCE</scope>
    <source>
        <strain evidence="2">CGMCC 1.15371</strain>
    </source>
</reference>
<comment type="caution">
    <text evidence="2">The sequence shown here is derived from an EMBL/GenBank/DDBJ whole genome shotgun (WGS) entry which is preliminary data.</text>
</comment>
<protein>
    <recommendedName>
        <fullName evidence="1">Transposase IS200-like domain-containing protein</fullName>
    </recommendedName>
</protein>
<dbReference type="GO" id="GO:0004803">
    <property type="term" value="F:transposase activity"/>
    <property type="evidence" value="ECO:0007669"/>
    <property type="project" value="InterPro"/>
</dbReference>
<gene>
    <name evidence="2" type="ORF">GCM10011391_39160</name>
</gene>
<organism evidence="2 3">
    <name type="scientific">Pullulanibacillus camelliae</name>
    <dbReference type="NCBI Taxonomy" id="1707096"/>
    <lineage>
        <taxon>Bacteria</taxon>
        <taxon>Bacillati</taxon>
        <taxon>Bacillota</taxon>
        <taxon>Bacilli</taxon>
        <taxon>Bacillales</taxon>
        <taxon>Sporolactobacillaceae</taxon>
        <taxon>Pullulanibacillus</taxon>
    </lineage>
</organism>
<dbReference type="Gene3D" id="3.30.70.1290">
    <property type="entry name" value="Transposase IS200-like"/>
    <property type="match status" value="1"/>
</dbReference>
<keyword evidence="3" id="KW-1185">Reference proteome</keyword>
<evidence type="ECO:0000313" key="2">
    <source>
        <dbReference type="EMBL" id="GGE56348.1"/>
    </source>
</evidence>